<comment type="subcellular location">
    <subcellularLocation>
        <location evidence="1">Membrane</location>
        <topology evidence="1">Multi-pass membrane protein</topology>
    </subcellularLocation>
</comment>
<evidence type="ECO:0000256" key="5">
    <source>
        <dbReference type="ARBA" id="ARBA00022692"/>
    </source>
</evidence>
<organism evidence="14 15">
    <name type="scientific">Natronoarchaeum philippinense</name>
    <dbReference type="NCBI Taxonomy" id="558529"/>
    <lineage>
        <taxon>Archaea</taxon>
        <taxon>Methanobacteriati</taxon>
        <taxon>Methanobacteriota</taxon>
        <taxon>Stenosarchaea group</taxon>
        <taxon>Halobacteria</taxon>
        <taxon>Halobacteriales</taxon>
        <taxon>Natronoarchaeaceae</taxon>
    </lineage>
</organism>
<keyword evidence="9" id="KW-0406">Ion transport</keyword>
<keyword evidence="4" id="KW-0633">Potassium transport</keyword>
<comment type="catalytic activity">
    <reaction evidence="12">
        <text>K(+)(in) = K(+)(out)</text>
        <dbReference type="Rhea" id="RHEA:29463"/>
        <dbReference type="ChEBI" id="CHEBI:29103"/>
    </reaction>
</comment>
<dbReference type="GO" id="GO:0005267">
    <property type="term" value="F:potassium channel activity"/>
    <property type="evidence" value="ECO:0007669"/>
    <property type="project" value="UniProtKB-KW"/>
</dbReference>
<evidence type="ECO:0000256" key="11">
    <source>
        <dbReference type="ARBA" id="ARBA00023303"/>
    </source>
</evidence>
<dbReference type="AlphaFoldDB" id="A0A285N9A9"/>
<dbReference type="RefSeq" id="WP_097007992.1">
    <property type="nucleotide sequence ID" value="NZ_OBEJ01000001.1"/>
</dbReference>
<dbReference type="PANTHER" id="PTHR31462:SF5">
    <property type="entry name" value="ENDOSOMAL_LYSOSOMAL PROTON CHANNEL TMEM175"/>
    <property type="match status" value="1"/>
</dbReference>
<keyword evidence="8 13" id="KW-1133">Transmembrane helix</keyword>
<evidence type="ECO:0000256" key="7">
    <source>
        <dbReference type="ARBA" id="ARBA00022958"/>
    </source>
</evidence>
<gene>
    <name evidence="14" type="ORF">SAMN06269185_1034</name>
</gene>
<keyword evidence="6" id="KW-0631">Potassium channel</keyword>
<keyword evidence="5 13" id="KW-0812">Transmembrane</keyword>
<dbReference type="OrthoDB" id="10769at2157"/>
<proteinExistence type="inferred from homology"/>
<evidence type="ECO:0000313" key="14">
    <source>
        <dbReference type="EMBL" id="SNZ06072.1"/>
    </source>
</evidence>
<feature type="transmembrane region" description="Helical" evidence="13">
    <location>
        <begin position="85"/>
        <end position="103"/>
    </location>
</feature>
<dbReference type="Pfam" id="PF06736">
    <property type="entry name" value="TMEM175"/>
    <property type="match status" value="1"/>
</dbReference>
<keyword evidence="3" id="KW-0813">Transport</keyword>
<dbReference type="GO" id="GO:0016020">
    <property type="term" value="C:membrane"/>
    <property type="evidence" value="ECO:0007669"/>
    <property type="project" value="UniProtKB-SubCell"/>
</dbReference>
<evidence type="ECO:0000256" key="4">
    <source>
        <dbReference type="ARBA" id="ARBA00022538"/>
    </source>
</evidence>
<accession>A0A285N9A9</accession>
<dbReference type="Proteomes" id="UP000219453">
    <property type="component" value="Unassembled WGS sequence"/>
</dbReference>
<keyword evidence="7" id="KW-0630">Potassium</keyword>
<dbReference type="EMBL" id="OBEJ01000001">
    <property type="protein sequence ID" value="SNZ06072.1"/>
    <property type="molecule type" value="Genomic_DNA"/>
</dbReference>
<protein>
    <submittedName>
        <fullName evidence="14">Uncharacterized membrane protein</fullName>
    </submittedName>
</protein>
<feature type="transmembrane region" description="Helical" evidence="13">
    <location>
        <begin position="155"/>
        <end position="174"/>
    </location>
</feature>
<evidence type="ECO:0000256" key="6">
    <source>
        <dbReference type="ARBA" id="ARBA00022826"/>
    </source>
</evidence>
<evidence type="ECO:0000256" key="9">
    <source>
        <dbReference type="ARBA" id="ARBA00023065"/>
    </source>
</evidence>
<feature type="transmembrane region" description="Helical" evidence="13">
    <location>
        <begin position="12"/>
        <end position="31"/>
    </location>
</feature>
<evidence type="ECO:0000256" key="1">
    <source>
        <dbReference type="ARBA" id="ARBA00004141"/>
    </source>
</evidence>
<evidence type="ECO:0000256" key="2">
    <source>
        <dbReference type="ARBA" id="ARBA00006920"/>
    </source>
</evidence>
<name>A0A285N9A9_NATPI</name>
<keyword evidence="15" id="KW-1185">Reference proteome</keyword>
<feature type="transmembrane region" description="Helical" evidence="13">
    <location>
        <begin position="115"/>
        <end position="135"/>
    </location>
</feature>
<evidence type="ECO:0000256" key="12">
    <source>
        <dbReference type="ARBA" id="ARBA00034430"/>
    </source>
</evidence>
<evidence type="ECO:0000313" key="15">
    <source>
        <dbReference type="Proteomes" id="UP000219453"/>
    </source>
</evidence>
<evidence type="ECO:0000256" key="13">
    <source>
        <dbReference type="SAM" id="Phobius"/>
    </source>
</evidence>
<evidence type="ECO:0000256" key="8">
    <source>
        <dbReference type="ARBA" id="ARBA00022989"/>
    </source>
</evidence>
<dbReference type="PANTHER" id="PTHR31462">
    <property type="entry name" value="ENDOSOMAL/LYSOSOMAL POTASSIUM CHANNEL TMEM175"/>
    <property type="match status" value="1"/>
</dbReference>
<keyword evidence="10 13" id="KW-0472">Membrane</keyword>
<evidence type="ECO:0000256" key="10">
    <source>
        <dbReference type="ARBA" id="ARBA00023136"/>
    </source>
</evidence>
<evidence type="ECO:0000256" key="3">
    <source>
        <dbReference type="ARBA" id="ARBA00022448"/>
    </source>
</evidence>
<comment type="similarity">
    <text evidence="2">Belongs to the TMEM175 family.</text>
</comment>
<keyword evidence="11" id="KW-0407">Ion channel</keyword>
<reference evidence="14 15" key="1">
    <citation type="submission" date="2017-09" db="EMBL/GenBank/DDBJ databases">
        <authorList>
            <person name="Ehlers B."/>
            <person name="Leendertz F.H."/>
        </authorList>
    </citation>
    <scope>NUCLEOTIDE SEQUENCE [LARGE SCALE GENOMIC DNA]</scope>
    <source>
        <strain evidence="14 15">DSM 27208</strain>
    </source>
</reference>
<feature type="transmembrane region" description="Helical" evidence="13">
    <location>
        <begin position="51"/>
        <end position="70"/>
    </location>
</feature>
<dbReference type="GO" id="GO:0015252">
    <property type="term" value="F:proton channel activity"/>
    <property type="evidence" value="ECO:0007669"/>
    <property type="project" value="InterPro"/>
</dbReference>
<dbReference type="InterPro" id="IPR010617">
    <property type="entry name" value="TMEM175-like"/>
</dbReference>
<sequence>MAATDETDRLVALSDGVFAIAITLLVLDIPLPEAGGGGSAELLGSFVREQGIDVFAYVLSFLVIGLYWVLHRNTFVHIRRHDRRLLWLNLLFLLAVSFLPYPTSVLTAFPNEFGVIFYAASQTVAGATLVAVWVYASRQELFAEGIRSHAVRVRVARFAVSPLVFVISIPIGLFDPRLGILCWLALLPLNGYLQSRFVWNDD</sequence>